<dbReference type="PROSITE" id="PS00028">
    <property type="entry name" value="ZINC_FINGER_C2H2_1"/>
    <property type="match status" value="3"/>
</dbReference>
<feature type="compositionally biased region" description="Acidic residues" evidence="2">
    <location>
        <begin position="283"/>
        <end position="304"/>
    </location>
</feature>
<keyword evidence="1" id="KW-0863">Zinc-finger</keyword>
<evidence type="ECO:0000313" key="5">
    <source>
        <dbReference type="Proteomes" id="UP001627154"/>
    </source>
</evidence>
<organism evidence="4 5">
    <name type="scientific">Trichogramma kaykai</name>
    <dbReference type="NCBI Taxonomy" id="54128"/>
    <lineage>
        <taxon>Eukaryota</taxon>
        <taxon>Metazoa</taxon>
        <taxon>Ecdysozoa</taxon>
        <taxon>Arthropoda</taxon>
        <taxon>Hexapoda</taxon>
        <taxon>Insecta</taxon>
        <taxon>Pterygota</taxon>
        <taxon>Neoptera</taxon>
        <taxon>Endopterygota</taxon>
        <taxon>Hymenoptera</taxon>
        <taxon>Apocrita</taxon>
        <taxon>Proctotrupomorpha</taxon>
        <taxon>Chalcidoidea</taxon>
        <taxon>Trichogrammatidae</taxon>
        <taxon>Trichogramma</taxon>
    </lineage>
</organism>
<feature type="compositionally biased region" description="Low complexity" evidence="2">
    <location>
        <begin position="129"/>
        <end position="139"/>
    </location>
</feature>
<protein>
    <recommendedName>
        <fullName evidence="3">C2H2-type domain-containing protein</fullName>
    </recommendedName>
</protein>
<keyword evidence="5" id="KW-1185">Reference proteome</keyword>
<dbReference type="InterPro" id="IPR036236">
    <property type="entry name" value="Znf_C2H2_sf"/>
</dbReference>
<dbReference type="InterPro" id="IPR013087">
    <property type="entry name" value="Znf_C2H2_type"/>
</dbReference>
<feature type="region of interest" description="Disordered" evidence="2">
    <location>
        <begin position="252"/>
        <end position="321"/>
    </location>
</feature>
<dbReference type="GO" id="GO:0008270">
    <property type="term" value="F:zinc ion binding"/>
    <property type="evidence" value="ECO:0007669"/>
    <property type="project" value="UniProtKB-KW"/>
</dbReference>
<dbReference type="EMBL" id="JBJJXI010000034">
    <property type="protein sequence ID" value="KAL3402455.1"/>
    <property type="molecule type" value="Genomic_DNA"/>
</dbReference>
<evidence type="ECO:0000259" key="3">
    <source>
        <dbReference type="PROSITE" id="PS50157"/>
    </source>
</evidence>
<feature type="compositionally biased region" description="Basic and acidic residues" evidence="2">
    <location>
        <begin position="140"/>
        <end position="154"/>
    </location>
</feature>
<feature type="region of interest" description="Disordered" evidence="2">
    <location>
        <begin position="125"/>
        <end position="154"/>
    </location>
</feature>
<feature type="domain" description="C2H2-type" evidence="3">
    <location>
        <begin position="479"/>
        <end position="507"/>
    </location>
</feature>
<evidence type="ECO:0000256" key="2">
    <source>
        <dbReference type="SAM" id="MobiDB-lite"/>
    </source>
</evidence>
<keyword evidence="1" id="KW-0862">Zinc</keyword>
<dbReference type="SMART" id="SM00355">
    <property type="entry name" value="ZnF_C2H2"/>
    <property type="match status" value="3"/>
</dbReference>
<dbReference type="AlphaFoldDB" id="A0ABD2XBI6"/>
<dbReference type="PROSITE" id="PS50157">
    <property type="entry name" value="ZINC_FINGER_C2H2_2"/>
    <property type="match status" value="2"/>
</dbReference>
<accession>A0ABD2XBI6</accession>
<reference evidence="4 5" key="1">
    <citation type="journal article" date="2024" name="bioRxiv">
        <title>A reference genome for Trichogramma kaykai: A tiny desert-dwelling parasitoid wasp with competing sex-ratio distorters.</title>
        <authorList>
            <person name="Culotta J."/>
            <person name="Lindsey A.R."/>
        </authorList>
    </citation>
    <scope>NUCLEOTIDE SEQUENCE [LARGE SCALE GENOMIC DNA]</scope>
    <source>
        <strain evidence="4 5">KSX58</strain>
    </source>
</reference>
<keyword evidence="1" id="KW-0479">Metal-binding</keyword>
<dbReference type="SUPFAM" id="SSF57667">
    <property type="entry name" value="beta-beta-alpha zinc fingers"/>
    <property type="match status" value="1"/>
</dbReference>
<gene>
    <name evidence="4" type="ORF">TKK_004412</name>
</gene>
<feature type="compositionally biased region" description="Polar residues" evidence="2">
    <location>
        <begin position="252"/>
        <end position="264"/>
    </location>
</feature>
<name>A0ABD2XBI6_9HYME</name>
<evidence type="ECO:0000256" key="1">
    <source>
        <dbReference type="PROSITE-ProRule" id="PRU00042"/>
    </source>
</evidence>
<feature type="region of interest" description="Disordered" evidence="2">
    <location>
        <begin position="177"/>
        <end position="208"/>
    </location>
</feature>
<sequence>MATMGSDLLTAILQKTDNTASYEYNLWTDSQRKVTPTKTMIWPLRSGSVATTATMTTTSSEENRAHFEQMLQRLILQKEMQQMLQRNEEFWRLFPHLQKSSEFSAEKAAQAKSTVAEDNRQNYSYPNVQQQQQQQQQLQNDREKDKKDDLDDSEQQRRRFWLTLTSKLPDEGKIKRESQLQHHLSAPAAEVEQQQQQQIEAQKPPASTLKLPDWARKKLPKTKYACRVCKKEFFKPHSVETHMILVHDASSGEFTSNDESSFRSSAEPANELSPVSSYPYLDDAVEGDYYHDDDDDDNDDDNDDVFNPTLFSSSSEVELAPPEFDERCRRVVADEMLQRQQQSTESVNATAAAEERSCHLCKYCKLPFFYFNNYVAHLRAAHCFESELGARDTSTPMVPEGDAGEEDSFQLPQPGTQLLLASSYKYEDERKTPATPPPVVVPSRLEVTSDLNDCDEEDSDAWEQSLQIPEKEQKQHIILNCVMCNTFFFSMAQLNHHVKQYHGGKAAL</sequence>
<evidence type="ECO:0000313" key="4">
    <source>
        <dbReference type="EMBL" id="KAL3402455.1"/>
    </source>
</evidence>
<feature type="compositionally biased region" description="Low complexity" evidence="2">
    <location>
        <begin position="186"/>
        <end position="206"/>
    </location>
</feature>
<comment type="caution">
    <text evidence="4">The sequence shown here is derived from an EMBL/GenBank/DDBJ whole genome shotgun (WGS) entry which is preliminary data.</text>
</comment>
<dbReference type="Proteomes" id="UP001627154">
    <property type="component" value="Unassembled WGS sequence"/>
</dbReference>
<feature type="domain" description="C2H2-type" evidence="3">
    <location>
        <begin position="224"/>
        <end position="252"/>
    </location>
</feature>
<proteinExistence type="predicted"/>